<dbReference type="Proteomes" id="UP001589568">
    <property type="component" value="Unassembled WGS sequence"/>
</dbReference>
<dbReference type="EMBL" id="JBHMCF010000036">
    <property type="protein sequence ID" value="MFB9473767.1"/>
    <property type="molecule type" value="Genomic_DNA"/>
</dbReference>
<evidence type="ECO:0000313" key="3">
    <source>
        <dbReference type="Proteomes" id="UP001589568"/>
    </source>
</evidence>
<dbReference type="SUPFAM" id="SSF51730">
    <property type="entry name" value="FAD-linked oxidoreductase"/>
    <property type="match status" value="1"/>
</dbReference>
<evidence type="ECO:0000313" key="2">
    <source>
        <dbReference type="EMBL" id="MFB9473767.1"/>
    </source>
</evidence>
<gene>
    <name evidence="2" type="ORF">ACFFR3_30095</name>
</gene>
<dbReference type="Gene3D" id="3.20.20.220">
    <property type="match status" value="1"/>
</dbReference>
<comment type="caution">
    <text evidence="2">The sequence shown here is derived from an EMBL/GenBank/DDBJ whole genome shotgun (WGS) entry which is preliminary data.</text>
</comment>
<evidence type="ECO:0000256" key="1">
    <source>
        <dbReference type="ARBA" id="ARBA00023002"/>
    </source>
</evidence>
<name>A0ABV5NU58_9ACTN</name>
<evidence type="ECO:0008006" key="4">
    <source>
        <dbReference type="Google" id="ProtNLM"/>
    </source>
</evidence>
<organism evidence="2 3">
    <name type="scientific">Nonomuraea salmonea</name>
    <dbReference type="NCBI Taxonomy" id="46181"/>
    <lineage>
        <taxon>Bacteria</taxon>
        <taxon>Bacillati</taxon>
        <taxon>Actinomycetota</taxon>
        <taxon>Actinomycetes</taxon>
        <taxon>Streptosporangiales</taxon>
        <taxon>Streptosporangiaceae</taxon>
        <taxon>Nonomuraea</taxon>
    </lineage>
</organism>
<accession>A0ABV5NU58</accession>
<sequence length="290" mass="30780">MSADSAPAQVRLDPRTALARALSAATYEILPFGRAEEPVLAHVPRTVGLTVTATEARGLGPTIDLAVRLAGHGYTVAPHLAARLVRDERELKDMVAQLGEGGVDGVFVVGGDAVRPAGPFPDALSLLEALDGHPFARVGIAGHPEGHGGIPRTVIDRALEEKAPHATHIVTQLCFDARTTAGWARGLPARSVGLPVMVGLPGVVSRQRLVRVTARLGLGPSARFLRKQQSLFWRFLLPGGYRPGRLAARLAPYLAEPGTGLSGLHLFTFNELAATEAWRRRLLERLGGAA</sequence>
<reference evidence="2 3" key="1">
    <citation type="submission" date="2024-09" db="EMBL/GenBank/DDBJ databases">
        <authorList>
            <person name="Sun Q."/>
            <person name="Mori K."/>
        </authorList>
    </citation>
    <scope>NUCLEOTIDE SEQUENCE [LARGE SCALE GENOMIC DNA]</scope>
    <source>
        <strain evidence="2 3">JCM 3324</strain>
    </source>
</reference>
<proteinExistence type="predicted"/>
<keyword evidence="3" id="KW-1185">Reference proteome</keyword>
<protein>
    <recommendedName>
        <fullName evidence="4">Methylenetetrahydrofolate reductase</fullName>
    </recommendedName>
</protein>
<dbReference type="RefSeq" id="WP_364378432.1">
    <property type="nucleotide sequence ID" value="NZ_JBHMCF010000036.1"/>
</dbReference>
<dbReference type="InterPro" id="IPR029041">
    <property type="entry name" value="FAD-linked_oxidoreductase-like"/>
</dbReference>
<keyword evidence="1" id="KW-0560">Oxidoreductase</keyword>